<organism evidence="1 2">
    <name type="scientific">Microbacterium phage Hendrix</name>
    <dbReference type="NCBI Taxonomy" id="2182341"/>
    <lineage>
        <taxon>Viruses</taxon>
        <taxon>Duplodnaviria</taxon>
        <taxon>Heunggongvirae</taxon>
        <taxon>Uroviricota</taxon>
        <taxon>Caudoviricetes</taxon>
        <taxon>Rogerhendrixvirus</taxon>
        <taxon>Rogerhendrixvirus hendrix</taxon>
    </lineage>
</organism>
<accession>A0A2U8UUP5</accession>
<dbReference type="Proteomes" id="UP000247284">
    <property type="component" value="Segment"/>
</dbReference>
<evidence type="ECO:0000313" key="1">
    <source>
        <dbReference type="EMBL" id="AWN07797.1"/>
    </source>
</evidence>
<reference evidence="2" key="1">
    <citation type="submission" date="2018-04" db="EMBL/GenBank/DDBJ databases">
        <authorList>
            <person name="Go L.Y."/>
            <person name="Mitchell J.A."/>
        </authorList>
    </citation>
    <scope>NUCLEOTIDE SEQUENCE [LARGE SCALE GENOMIC DNA]</scope>
</reference>
<proteinExistence type="predicted"/>
<dbReference type="EMBL" id="MH183162">
    <property type="protein sequence ID" value="AWN07797.1"/>
    <property type="molecule type" value="Genomic_DNA"/>
</dbReference>
<dbReference type="GeneID" id="54992593"/>
<name>A0A2U8UUP5_9CAUD</name>
<evidence type="ECO:0000313" key="2">
    <source>
        <dbReference type="Proteomes" id="UP000247284"/>
    </source>
</evidence>
<gene>
    <name evidence="1" type="primary">126</name>
    <name evidence="1" type="ORF">PBI_HENDRIX_126</name>
</gene>
<dbReference type="RefSeq" id="YP_009802065.1">
    <property type="nucleotide sequence ID" value="NC_047977.1"/>
</dbReference>
<keyword evidence="2" id="KW-1185">Reference proteome</keyword>
<dbReference type="KEGG" id="vg:54992593"/>
<protein>
    <submittedName>
        <fullName evidence="1">Uncharacterized protein</fullName>
    </submittedName>
</protein>
<sequence length="181" mass="20552">MGSTMSLAVVPAPHFWPLAEHLSREAASADARDAHEANFSYDERTKHMEARHQVRLRFIYSLRLDANLKTMTPGDIDEFIDNRLPDPDDLVDYSDELKRSFVRQQIMLDLEAAAFGYNREVVQIDLDGKNWLMTGGMTNGDGPTEAYDQLNRIDDMDILGMAISVQEITAAIEYEKSLRNV</sequence>